<dbReference type="AlphaFoldDB" id="A0A9P9FW96"/>
<dbReference type="EMBL" id="JAGMUX010000034">
    <property type="protein sequence ID" value="KAH7207895.1"/>
    <property type="molecule type" value="Genomic_DNA"/>
</dbReference>
<feature type="chain" id="PRO_5040351131" evidence="2">
    <location>
        <begin position="26"/>
        <end position="354"/>
    </location>
</feature>
<organism evidence="3 4">
    <name type="scientific">Fusarium redolens</name>
    <dbReference type="NCBI Taxonomy" id="48865"/>
    <lineage>
        <taxon>Eukaryota</taxon>
        <taxon>Fungi</taxon>
        <taxon>Dikarya</taxon>
        <taxon>Ascomycota</taxon>
        <taxon>Pezizomycotina</taxon>
        <taxon>Sordariomycetes</taxon>
        <taxon>Hypocreomycetidae</taxon>
        <taxon>Hypocreales</taxon>
        <taxon>Nectriaceae</taxon>
        <taxon>Fusarium</taxon>
        <taxon>Fusarium redolens species complex</taxon>
    </lineage>
</organism>
<dbReference type="Proteomes" id="UP000720189">
    <property type="component" value="Unassembled WGS sequence"/>
</dbReference>
<name>A0A9P9FW96_FUSRE</name>
<protein>
    <submittedName>
        <fullName evidence="3">Uncharacterized protein</fullName>
    </submittedName>
</protein>
<gene>
    <name evidence="3" type="ORF">BKA55DRAFT_698272</name>
</gene>
<keyword evidence="2" id="KW-0732">Signal</keyword>
<feature type="region of interest" description="Disordered" evidence="1">
    <location>
        <begin position="153"/>
        <end position="172"/>
    </location>
</feature>
<dbReference type="RefSeq" id="XP_046041270.1">
    <property type="nucleotide sequence ID" value="XM_046200499.1"/>
</dbReference>
<evidence type="ECO:0000313" key="3">
    <source>
        <dbReference type="EMBL" id="KAH7207895.1"/>
    </source>
</evidence>
<feature type="signal peptide" evidence="2">
    <location>
        <begin position="1"/>
        <end position="25"/>
    </location>
</feature>
<feature type="compositionally biased region" description="Basic and acidic residues" evidence="1">
    <location>
        <begin position="161"/>
        <end position="172"/>
    </location>
</feature>
<reference evidence="3" key="1">
    <citation type="journal article" date="2021" name="Nat. Commun.">
        <title>Genetic determinants of endophytism in the Arabidopsis root mycobiome.</title>
        <authorList>
            <person name="Mesny F."/>
            <person name="Miyauchi S."/>
            <person name="Thiergart T."/>
            <person name="Pickel B."/>
            <person name="Atanasova L."/>
            <person name="Karlsson M."/>
            <person name="Huettel B."/>
            <person name="Barry K.W."/>
            <person name="Haridas S."/>
            <person name="Chen C."/>
            <person name="Bauer D."/>
            <person name="Andreopoulos W."/>
            <person name="Pangilinan J."/>
            <person name="LaButti K."/>
            <person name="Riley R."/>
            <person name="Lipzen A."/>
            <person name="Clum A."/>
            <person name="Drula E."/>
            <person name="Henrissat B."/>
            <person name="Kohler A."/>
            <person name="Grigoriev I.V."/>
            <person name="Martin F.M."/>
            <person name="Hacquard S."/>
        </authorList>
    </citation>
    <scope>NUCLEOTIDE SEQUENCE</scope>
    <source>
        <strain evidence="3">MPI-CAGE-AT-0023</strain>
    </source>
</reference>
<evidence type="ECO:0000313" key="4">
    <source>
        <dbReference type="Proteomes" id="UP000720189"/>
    </source>
</evidence>
<evidence type="ECO:0000256" key="1">
    <source>
        <dbReference type="SAM" id="MobiDB-lite"/>
    </source>
</evidence>
<dbReference type="OrthoDB" id="89086at2759"/>
<proteinExistence type="predicted"/>
<accession>A0A9P9FW96</accession>
<sequence>MIALTNSKVALAALAFLSYAPLASSQNTPNENLVLADCGIGLGENGGSTSREAIYYNGDVWTGQGENTYKPTMMVNVPWTGQYPWGWAVFTMPNGDEFAVMNDLNVKDPNEAGFAHHSYEPTKDLTCYSYHRDRVFQLADGKWCSSAYVCNHRGRPSPNSEPEKPKPEPQKMEIHGSMNSDTVEFWNKPASQIMKTARESFLPDGYKCDTTKRRLNDKCTISWECSGDPANNSLERMAAVFDTLATHDKFTSEREVVTEVCRQPDTRPGKEGQCRQYEQKVDRYYKLPASIELTMRNIPRDGSGDNSNEHGNLKYTIECESRKWDCIFCNMVGIGLSVPVPIAGAPVLMSCLFC</sequence>
<keyword evidence="4" id="KW-1185">Reference proteome</keyword>
<evidence type="ECO:0000256" key="2">
    <source>
        <dbReference type="SAM" id="SignalP"/>
    </source>
</evidence>
<dbReference type="GeneID" id="70230453"/>
<comment type="caution">
    <text evidence="3">The sequence shown here is derived from an EMBL/GenBank/DDBJ whole genome shotgun (WGS) entry which is preliminary data.</text>
</comment>